<dbReference type="EMBL" id="JANBQB010000529">
    <property type="protein sequence ID" value="KAJ1975416.1"/>
    <property type="molecule type" value="Genomic_DNA"/>
</dbReference>
<evidence type="ECO:0000256" key="5">
    <source>
        <dbReference type="SAM" id="Phobius"/>
    </source>
</evidence>
<evidence type="ECO:0000256" key="1">
    <source>
        <dbReference type="ARBA" id="ARBA00004141"/>
    </source>
</evidence>
<accession>A0A9W8ECB4</accession>
<dbReference type="OrthoDB" id="423534at2759"/>
<feature type="transmembrane region" description="Helical" evidence="5">
    <location>
        <begin position="15"/>
        <end position="37"/>
    </location>
</feature>
<keyword evidence="4 5" id="KW-0472">Membrane</keyword>
<dbReference type="InterPro" id="IPR013714">
    <property type="entry name" value="Golgi_TVP15"/>
</dbReference>
<feature type="transmembrane region" description="Helical" evidence="5">
    <location>
        <begin position="44"/>
        <end position="62"/>
    </location>
</feature>
<evidence type="ECO:0000313" key="6">
    <source>
        <dbReference type="EMBL" id="KAJ1975416.1"/>
    </source>
</evidence>
<dbReference type="PANTHER" id="PTHR28128:SF1">
    <property type="entry name" value="GOLGI APPARATUS MEMBRANE PROTEIN TVP15"/>
    <property type="match status" value="1"/>
</dbReference>
<protein>
    <recommendedName>
        <fullName evidence="8">COPI associated protein</fullName>
    </recommendedName>
</protein>
<dbReference type="Pfam" id="PF08507">
    <property type="entry name" value="COPI_assoc"/>
    <property type="match status" value="1"/>
</dbReference>
<reference evidence="6" key="1">
    <citation type="submission" date="2022-07" db="EMBL/GenBank/DDBJ databases">
        <title>Phylogenomic reconstructions and comparative analyses of Kickxellomycotina fungi.</title>
        <authorList>
            <person name="Reynolds N.K."/>
            <person name="Stajich J.E."/>
            <person name="Barry K."/>
            <person name="Grigoriev I.V."/>
            <person name="Crous P."/>
            <person name="Smith M.E."/>
        </authorList>
    </citation>
    <scope>NUCLEOTIDE SEQUENCE</scope>
    <source>
        <strain evidence="6">RSA 567</strain>
    </source>
</reference>
<comment type="caution">
    <text evidence="6">The sequence shown here is derived from an EMBL/GenBank/DDBJ whole genome shotgun (WGS) entry which is preliminary data.</text>
</comment>
<dbReference type="GO" id="GO:0000139">
    <property type="term" value="C:Golgi membrane"/>
    <property type="evidence" value="ECO:0007669"/>
    <property type="project" value="TreeGrafter"/>
</dbReference>
<proteinExistence type="predicted"/>
<comment type="subcellular location">
    <subcellularLocation>
        <location evidence="1">Membrane</location>
        <topology evidence="1">Multi-pass membrane protein</topology>
    </subcellularLocation>
</comment>
<keyword evidence="3 5" id="KW-1133">Transmembrane helix</keyword>
<evidence type="ECO:0008006" key="8">
    <source>
        <dbReference type="Google" id="ProtNLM"/>
    </source>
</evidence>
<evidence type="ECO:0000313" key="7">
    <source>
        <dbReference type="Proteomes" id="UP001151582"/>
    </source>
</evidence>
<keyword evidence="2 5" id="KW-0812">Transmembrane</keyword>
<name>A0A9W8ECB4_9FUNG</name>
<dbReference type="Proteomes" id="UP001151582">
    <property type="component" value="Unassembled WGS sequence"/>
</dbReference>
<evidence type="ECO:0000256" key="4">
    <source>
        <dbReference type="ARBA" id="ARBA00023136"/>
    </source>
</evidence>
<dbReference type="GO" id="GO:0016192">
    <property type="term" value="P:vesicle-mediated transport"/>
    <property type="evidence" value="ECO:0007669"/>
    <property type="project" value="TreeGrafter"/>
</dbReference>
<gene>
    <name evidence="6" type="ORF">H4R34_004341</name>
</gene>
<evidence type="ECO:0000256" key="2">
    <source>
        <dbReference type="ARBA" id="ARBA00022692"/>
    </source>
</evidence>
<feature type="transmembrane region" description="Helical" evidence="5">
    <location>
        <begin position="74"/>
        <end position="93"/>
    </location>
</feature>
<keyword evidence="7" id="KW-1185">Reference proteome</keyword>
<sequence length="154" mass="17110">MANAGYVANDVGLSWIFRVLNLVVAGLAASVGILFVITGDFQPLVIGIFCLLFTVLLLAMEISRPWPLVSKCEFMFMFIGRGLFYVFLGCIMLTPKLFHLIAGGIVVGIGVLFCIMHFTSFELYTRDRYAPPPVQPTVRYPAMDSRYNLPAAYV</sequence>
<feature type="transmembrane region" description="Helical" evidence="5">
    <location>
        <begin position="100"/>
        <end position="119"/>
    </location>
</feature>
<dbReference type="PANTHER" id="PTHR28128">
    <property type="entry name" value="GOLGI APPARATUS MEMBRANE PROTEIN TVP15"/>
    <property type="match status" value="1"/>
</dbReference>
<evidence type="ECO:0000256" key="3">
    <source>
        <dbReference type="ARBA" id="ARBA00022989"/>
    </source>
</evidence>
<dbReference type="AlphaFoldDB" id="A0A9W8ECB4"/>
<organism evidence="6 7">
    <name type="scientific">Dimargaris verticillata</name>
    <dbReference type="NCBI Taxonomy" id="2761393"/>
    <lineage>
        <taxon>Eukaryota</taxon>
        <taxon>Fungi</taxon>
        <taxon>Fungi incertae sedis</taxon>
        <taxon>Zoopagomycota</taxon>
        <taxon>Kickxellomycotina</taxon>
        <taxon>Dimargaritomycetes</taxon>
        <taxon>Dimargaritales</taxon>
        <taxon>Dimargaritaceae</taxon>
        <taxon>Dimargaris</taxon>
    </lineage>
</organism>